<feature type="compositionally biased region" description="Acidic residues" evidence="1">
    <location>
        <begin position="54"/>
        <end position="67"/>
    </location>
</feature>
<name>A0ABR3A2N2_9AGAR</name>
<dbReference type="EMBL" id="JBBXMP010000024">
    <property type="protein sequence ID" value="KAL0067606.1"/>
    <property type="molecule type" value="Genomic_DNA"/>
</dbReference>
<feature type="compositionally biased region" description="Polar residues" evidence="1">
    <location>
        <begin position="19"/>
        <end position="31"/>
    </location>
</feature>
<feature type="region of interest" description="Disordered" evidence="1">
    <location>
        <begin position="150"/>
        <end position="231"/>
    </location>
</feature>
<dbReference type="InterPro" id="IPR031355">
    <property type="entry name" value="YBL010C/LAA2-like"/>
</dbReference>
<feature type="compositionally biased region" description="Polar residues" evidence="1">
    <location>
        <begin position="1"/>
        <end position="12"/>
    </location>
</feature>
<reference evidence="2 3" key="1">
    <citation type="submission" date="2024-05" db="EMBL/GenBank/DDBJ databases">
        <title>A draft genome resource for the thread blight pathogen Marasmius tenuissimus strain MS-2.</title>
        <authorList>
            <person name="Yulfo-Soto G.E."/>
            <person name="Baruah I.K."/>
            <person name="Amoako-Attah I."/>
            <person name="Bukari Y."/>
            <person name="Meinhardt L.W."/>
            <person name="Bailey B.A."/>
            <person name="Cohen S.P."/>
        </authorList>
    </citation>
    <scope>NUCLEOTIDE SEQUENCE [LARGE SCALE GENOMIC DNA]</scope>
    <source>
        <strain evidence="2 3">MS-2</strain>
    </source>
</reference>
<feature type="region of interest" description="Disordered" evidence="1">
    <location>
        <begin position="1"/>
        <end position="80"/>
    </location>
</feature>
<dbReference type="Pfam" id="PF17104">
    <property type="entry name" value="YBL010C_LAA2"/>
    <property type="match status" value="2"/>
</dbReference>
<proteinExistence type="predicted"/>
<dbReference type="Proteomes" id="UP001437256">
    <property type="component" value="Unassembled WGS sequence"/>
</dbReference>
<accession>A0ABR3A2N2</accession>
<evidence type="ECO:0000313" key="2">
    <source>
        <dbReference type="EMBL" id="KAL0067606.1"/>
    </source>
</evidence>
<evidence type="ECO:0000313" key="3">
    <source>
        <dbReference type="Proteomes" id="UP001437256"/>
    </source>
</evidence>
<sequence length="319" mass="34603">MGISRTRQTCLQRAHKTAQQRLASSGQTLTSEPDGFDDFDDFGSPTADAGQIAMDDDDFGDFGDADEASAPAGFADSTGFAEVPIAGPSRIGWEPLRLDPFPGRDELADQINEILEPIWRSHPVSEYATEEGIRDVEGVNQILVTSESRDLHNMLVSSPPPTKPSNLDTFSDTSPAPHSIRDTRELGRSPSPGGWEAFATPTNHHTSHANSRSGSPHPSRTTQFGPKPRLDDASIKGLLELDSDNLKMQPLPVIERHLASVKMQMAQTNALLTHLLQVRDSLQQDSETYNGLIAELIGEAQKNKAGKGRNATRRGSGMT</sequence>
<protein>
    <submittedName>
        <fullName evidence="2">Uncharacterized protein</fullName>
    </submittedName>
</protein>
<feature type="compositionally biased region" description="Polar residues" evidence="1">
    <location>
        <begin position="164"/>
        <end position="176"/>
    </location>
</feature>
<dbReference type="PANTHER" id="PTHR38698:SF1">
    <property type="entry name" value="FUNGAL PROTEIN"/>
    <property type="match status" value="1"/>
</dbReference>
<dbReference type="PANTHER" id="PTHR38698">
    <property type="entry name" value="EXPRESSED PROTEIN"/>
    <property type="match status" value="1"/>
</dbReference>
<keyword evidence="3" id="KW-1185">Reference proteome</keyword>
<organism evidence="2 3">
    <name type="scientific">Marasmius tenuissimus</name>
    <dbReference type="NCBI Taxonomy" id="585030"/>
    <lineage>
        <taxon>Eukaryota</taxon>
        <taxon>Fungi</taxon>
        <taxon>Dikarya</taxon>
        <taxon>Basidiomycota</taxon>
        <taxon>Agaricomycotina</taxon>
        <taxon>Agaricomycetes</taxon>
        <taxon>Agaricomycetidae</taxon>
        <taxon>Agaricales</taxon>
        <taxon>Marasmiineae</taxon>
        <taxon>Marasmiaceae</taxon>
        <taxon>Marasmius</taxon>
    </lineage>
</organism>
<gene>
    <name evidence="2" type="ORF">AAF712_005321</name>
</gene>
<evidence type="ECO:0000256" key="1">
    <source>
        <dbReference type="SAM" id="MobiDB-lite"/>
    </source>
</evidence>
<comment type="caution">
    <text evidence="2">The sequence shown here is derived from an EMBL/GenBank/DDBJ whole genome shotgun (WGS) entry which is preliminary data.</text>
</comment>
<feature type="compositionally biased region" description="Polar residues" evidence="1">
    <location>
        <begin position="200"/>
        <end position="224"/>
    </location>
</feature>